<dbReference type="Proteomes" id="UP000032180">
    <property type="component" value="Chromosome 8"/>
</dbReference>
<name>A0A0D9X8F0_9ORYZ</name>
<dbReference type="HOGENOM" id="CLU_1962771_0_0_1"/>
<protein>
    <submittedName>
        <fullName evidence="1">Uncharacterized protein</fullName>
    </submittedName>
</protein>
<reference evidence="2" key="2">
    <citation type="submission" date="2013-12" db="EMBL/GenBank/DDBJ databases">
        <authorList>
            <person name="Yu Y."/>
            <person name="Lee S."/>
            <person name="de Baynast K."/>
            <person name="Wissotski M."/>
            <person name="Liu L."/>
            <person name="Talag J."/>
            <person name="Goicoechea J."/>
            <person name="Angelova A."/>
            <person name="Jetty R."/>
            <person name="Kudrna D."/>
            <person name="Golser W."/>
            <person name="Rivera L."/>
            <person name="Zhang J."/>
            <person name="Wing R."/>
        </authorList>
    </citation>
    <scope>NUCLEOTIDE SEQUENCE</scope>
</reference>
<accession>A0A0D9X8F0</accession>
<keyword evidence="2" id="KW-1185">Reference proteome</keyword>
<dbReference type="AlphaFoldDB" id="A0A0D9X8F0"/>
<dbReference type="Gramene" id="LPERR08G13670.1">
    <property type="protein sequence ID" value="LPERR08G13670.1"/>
    <property type="gene ID" value="LPERR08G13670"/>
</dbReference>
<reference evidence="1 2" key="1">
    <citation type="submission" date="2012-08" db="EMBL/GenBank/DDBJ databases">
        <title>Oryza genome evolution.</title>
        <authorList>
            <person name="Wing R.A."/>
        </authorList>
    </citation>
    <scope>NUCLEOTIDE SEQUENCE</scope>
</reference>
<sequence length="128" mass="14003">MAAPHTTESGISSSFHSPHPTQYLGCNCVVLHGYIPLSSAPPSVKFFFGWPSDEDYTPMSADTGMDSPPLPCVPSGMRWKAWITYSSCNNVQLVWAALDLNEHIISNLSFDQLWTSAHAIHKGTPIVV</sequence>
<organism evidence="1 2">
    <name type="scientific">Leersia perrieri</name>
    <dbReference type="NCBI Taxonomy" id="77586"/>
    <lineage>
        <taxon>Eukaryota</taxon>
        <taxon>Viridiplantae</taxon>
        <taxon>Streptophyta</taxon>
        <taxon>Embryophyta</taxon>
        <taxon>Tracheophyta</taxon>
        <taxon>Spermatophyta</taxon>
        <taxon>Magnoliopsida</taxon>
        <taxon>Liliopsida</taxon>
        <taxon>Poales</taxon>
        <taxon>Poaceae</taxon>
        <taxon>BOP clade</taxon>
        <taxon>Oryzoideae</taxon>
        <taxon>Oryzeae</taxon>
        <taxon>Oryzinae</taxon>
        <taxon>Leersia</taxon>
    </lineage>
</organism>
<evidence type="ECO:0000313" key="1">
    <source>
        <dbReference type="EnsemblPlants" id="LPERR08G13670.1"/>
    </source>
</evidence>
<reference evidence="1" key="3">
    <citation type="submission" date="2015-04" db="UniProtKB">
        <authorList>
            <consortium name="EnsemblPlants"/>
        </authorList>
    </citation>
    <scope>IDENTIFICATION</scope>
</reference>
<evidence type="ECO:0000313" key="2">
    <source>
        <dbReference type="Proteomes" id="UP000032180"/>
    </source>
</evidence>
<dbReference type="EnsemblPlants" id="LPERR08G13670.1">
    <property type="protein sequence ID" value="LPERR08G13670.1"/>
    <property type="gene ID" value="LPERR08G13670"/>
</dbReference>
<proteinExistence type="predicted"/>